<protein>
    <submittedName>
        <fullName evidence="1">Uncharacterized protein</fullName>
    </submittedName>
</protein>
<sequence length="215" mass="24122">MKRPRNPLRRSAKLDLVRTIQAVDLFAQGIGVNIAAKATGTSRKTMRGLYIDFRDRLSDPVFARWHRANAALLNVTAAEEIALIKSAMLELLAQCHALDTCYRNYRAGRRSSPICRACPLHRKFTSPETDGEAAALINSLRAFYHALNIHAEEGRDPVSLLRARLIHMVTIAAVTQNSRRLAGGRLDPKQKTFLSFGTFREVLARHLLESDQSEF</sequence>
<dbReference type="RefSeq" id="WP_154738788.1">
    <property type="nucleotide sequence ID" value="NZ_WMBQ01000001.1"/>
</dbReference>
<evidence type="ECO:0000313" key="1">
    <source>
        <dbReference type="EMBL" id="MTD94355.1"/>
    </source>
</evidence>
<organism evidence="1 2">
    <name type="scientific">Hyphomicrobium album</name>
    <dbReference type="NCBI Taxonomy" id="2665159"/>
    <lineage>
        <taxon>Bacteria</taxon>
        <taxon>Pseudomonadati</taxon>
        <taxon>Pseudomonadota</taxon>
        <taxon>Alphaproteobacteria</taxon>
        <taxon>Hyphomicrobiales</taxon>
        <taxon>Hyphomicrobiaceae</taxon>
        <taxon>Hyphomicrobium</taxon>
    </lineage>
</organism>
<accession>A0A6I3KFJ3</accession>
<dbReference type="AlphaFoldDB" id="A0A6I3KFJ3"/>
<keyword evidence="2" id="KW-1185">Reference proteome</keyword>
<name>A0A6I3KFJ3_9HYPH</name>
<dbReference type="EMBL" id="WMBQ01000001">
    <property type="protein sequence ID" value="MTD94355.1"/>
    <property type="molecule type" value="Genomic_DNA"/>
</dbReference>
<reference evidence="1 2" key="1">
    <citation type="submission" date="2019-11" db="EMBL/GenBank/DDBJ databases">
        <title>Identification of a novel strain.</title>
        <authorList>
            <person name="Xu Q."/>
            <person name="Wang G."/>
        </authorList>
    </citation>
    <scope>NUCLEOTIDE SEQUENCE [LARGE SCALE GENOMIC DNA]</scope>
    <source>
        <strain evidence="2">xq</strain>
    </source>
</reference>
<evidence type="ECO:0000313" key="2">
    <source>
        <dbReference type="Proteomes" id="UP000440694"/>
    </source>
</evidence>
<comment type="caution">
    <text evidence="1">The sequence shown here is derived from an EMBL/GenBank/DDBJ whole genome shotgun (WGS) entry which is preliminary data.</text>
</comment>
<gene>
    <name evidence="1" type="ORF">GIW81_08410</name>
</gene>
<dbReference type="Proteomes" id="UP000440694">
    <property type="component" value="Unassembled WGS sequence"/>
</dbReference>
<proteinExistence type="predicted"/>